<gene>
    <name evidence="1" type="ORF">DSO57_1030738</name>
</gene>
<sequence>MQTTGGSLILTPNQNLLLSAIPTQHQKEIQALLLKHQLPSDPERFTKIRLSSMACVALPTCTLAMAEAERYLPALITKIEDILLDLQLDQTDISLRMTGCPNGCARPYVSEIALVGKAPGTYNLLLGGDLKGTRLNTLYRESLTEPEILQTLAPLLANFKSNRLPDEPFGDFLYRTDVIQLPPKRPSPMPGFASNYAAPIPAK</sequence>
<keyword evidence="2" id="KW-1185">Reference proteome</keyword>
<evidence type="ECO:0000313" key="1">
    <source>
        <dbReference type="EMBL" id="KAJ9056659.1"/>
    </source>
</evidence>
<proteinExistence type="predicted"/>
<comment type="caution">
    <text evidence="1">The sequence shown here is derived from an EMBL/GenBank/DDBJ whole genome shotgun (WGS) entry which is preliminary data.</text>
</comment>
<accession>A0ACC2S2W8</accession>
<organism evidence="1 2">
    <name type="scientific">Entomophthora muscae</name>
    <dbReference type="NCBI Taxonomy" id="34485"/>
    <lineage>
        <taxon>Eukaryota</taxon>
        <taxon>Fungi</taxon>
        <taxon>Fungi incertae sedis</taxon>
        <taxon>Zoopagomycota</taxon>
        <taxon>Entomophthoromycotina</taxon>
        <taxon>Entomophthoromycetes</taxon>
        <taxon>Entomophthorales</taxon>
        <taxon>Entomophthoraceae</taxon>
        <taxon>Entomophthora</taxon>
    </lineage>
</organism>
<reference evidence="1" key="1">
    <citation type="submission" date="2022-04" db="EMBL/GenBank/DDBJ databases">
        <title>Genome of the entomopathogenic fungus Entomophthora muscae.</title>
        <authorList>
            <person name="Elya C."/>
            <person name="Lovett B.R."/>
            <person name="Lee E."/>
            <person name="Macias A.M."/>
            <person name="Hajek A.E."/>
            <person name="De Bivort B.L."/>
            <person name="Kasson M.T."/>
            <person name="De Fine Licht H.H."/>
            <person name="Stajich J.E."/>
        </authorList>
    </citation>
    <scope>NUCLEOTIDE SEQUENCE</scope>
    <source>
        <strain evidence="1">Berkeley</strain>
    </source>
</reference>
<dbReference type="Proteomes" id="UP001165960">
    <property type="component" value="Unassembled WGS sequence"/>
</dbReference>
<dbReference type="EMBL" id="QTSX02005894">
    <property type="protein sequence ID" value="KAJ9056659.1"/>
    <property type="molecule type" value="Genomic_DNA"/>
</dbReference>
<protein>
    <submittedName>
        <fullName evidence="1">Uncharacterized protein</fullName>
    </submittedName>
</protein>
<name>A0ACC2S2W8_9FUNG</name>
<evidence type="ECO:0000313" key="2">
    <source>
        <dbReference type="Proteomes" id="UP001165960"/>
    </source>
</evidence>